<dbReference type="AlphaFoldDB" id="A0A3A6PKG9"/>
<feature type="region of interest" description="Disordered" evidence="1">
    <location>
        <begin position="27"/>
        <end position="72"/>
    </location>
</feature>
<proteinExistence type="predicted"/>
<protein>
    <submittedName>
        <fullName evidence="2">Uncharacterized protein</fullName>
    </submittedName>
</protein>
<organism evidence="2 3">
    <name type="scientific">Halonotius aquaticus</name>
    <dbReference type="NCBI Taxonomy" id="2216978"/>
    <lineage>
        <taxon>Archaea</taxon>
        <taxon>Methanobacteriati</taxon>
        <taxon>Methanobacteriota</taxon>
        <taxon>Stenosarchaea group</taxon>
        <taxon>Halobacteria</taxon>
        <taxon>Halobacteriales</taxon>
        <taxon>Haloferacaceae</taxon>
        <taxon>Halonotius</taxon>
    </lineage>
</organism>
<reference evidence="2 3" key="1">
    <citation type="submission" date="2018-06" db="EMBL/GenBank/DDBJ databases">
        <title>Halonotius sp. F13-13 a new haloarchaeeon isolated from a solar saltern from Isla Cristina, Huelva, Spain.</title>
        <authorList>
            <person name="Duran-Viseras A."/>
            <person name="Sanchez-Porro C."/>
            <person name="Ventosa A."/>
        </authorList>
    </citation>
    <scope>NUCLEOTIDE SEQUENCE [LARGE SCALE GENOMIC DNA]</scope>
    <source>
        <strain evidence="2 3">F13-13</strain>
    </source>
</reference>
<evidence type="ECO:0000313" key="2">
    <source>
        <dbReference type="EMBL" id="RJX41919.1"/>
    </source>
</evidence>
<dbReference type="RefSeq" id="WP_120103189.1">
    <property type="nucleotide sequence ID" value="NZ_QKNY01000018.1"/>
</dbReference>
<dbReference type="EMBL" id="QKNY01000018">
    <property type="protein sequence ID" value="RJX41919.1"/>
    <property type="molecule type" value="Genomic_DNA"/>
</dbReference>
<dbReference type="Proteomes" id="UP000276588">
    <property type="component" value="Unassembled WGS sequence"/>
</dbReference>
<dbReference type="PROSITE" id="PS51257">
    <property type="entry name" value="PROKAR_LIPOPROTEIN"/>
    <property type="match status" value="1"/>
</dbReference>
<gene>
    <name evidence="2" type="ORF">DM826_09645</name>
</gene>
<evidence type="ECO:0000256" key="1">
    <source>
        <dbReference type="SAM" id="MobiDB-lite"/>
    </source>
</evidence>
<keyword evidence="3" id="KW-1185">Reference proteome</keyword>
<sequence>MSTTRRRYLRYAGGSAIPAALAGCIGTVPDDGPDTPIDNETDNATDGDNETRPTGTGGPGVTISATDDDPDLPIRPAVAVVREAATADHPPQLRTTLTNTSDAAVSVGEGRAVHFEYVTADGGLLTLLPPAGDDGYPAEADCWRLTEGIVTTEEYRTIEIAGGGSSSRPVDLYATTEADGCLPVGEYRFETTISLTGDDAETDDSATWGFSIVVE</sequence>
<feature type="compositionally biased region" description="Acidic residues" evidence="1">
    <location>
        <begin position="31"/>
        <end position="48"/>
    </location>
</feature>
<dbReference type="OrthoDB" id="206507at2157"/>
<name>A0A3A6PKG9_9EURY</name>
<comment type="caution">
    <text evidence="2">The sequence shown here is derived from an EMBL/GenBank/DDBJ whole genome shotgun (WGS) entry which is preliminary data.</text>
</comment>
<accession>A0A3A6PKG9</accession>
<evidence type="ECO:0000313" key="3">
    <source>
        <dbReference type="Proteomes" id="UP000276588"/>
    </source>
</evidence>